<proteinExistence type="predicted"/>
<gene>
    <name evidence="1" type="ORF">SPELUC_LOCUS14376</name>
</gene>
<dbReference type="Proteomes" id="UP000789366">
    <property type="component" value="Unassembled WGS sequence"/>
</dbReference>
<keyword evidence="2" id="KW-1185">Reference proteome</keyword>
<accession>A0ACA9QFQ5</accession>
<name>A0ACA9QFQ5_9GLOM</name>
<dbReference type="EMBL" id="CAJVPW010041963">
    <property type="protein sequence ID" value="CAG8749338.1"/>
    <property type="molecule type" value="Genomic_DNA"/>
</dbReference>
<feature type="non-terminal residue" evidence="1">
    <location>
        <position position="47"/>
    </location>
</feature>
<protein>
    <submittedName>
        <fullName evidence="1">2743_t:CDS:1</fullName>
    </submittedName>
</protein>
<feature type="non-terminal residue" evidence="1">
    <location>
        <position position="1"/>
    </location>
</feature>
<evidence type="ECO:0000313" key="2">
    <source>
        <dbReference type="Proteomes" id="UP000789366"/>
    </source>
</evidence>
<evidence type="ECO:0000313" key="1">
    <source>
        <dbReference type="EMBL" id="CAG8749338.1"/>
    </source>
</evidence>
<reference evidence="1" key="1">
    <citation type="submission" date="2021-06" db="EMBL/GenBank/DDBJ databases">
        <authorList>
            <person name="Kallberg Y."/>
            <person name="Tangrot J."/>
            <person name="Rosling A."/>
        </authorList>
    </citation>
    <scope>NUCLEOTIDE SEQUENCE</scope>
    <source>
        <strain evidence="1">28 12/20/2015</strain>
    </source>
</reference>
<organism evidence="1 2">
    <name type="scientific">Cetraspora pellucida</name>
    <dbReference type="NCBI Taxonomy" id="1433469"/>
    <lineage>
        <taxon>Eukaryota</taxon>
        <taxon>Fungi</taxon>
        <taxon>Fungi incertae sedis</taxon>
        <taxon>Mucoromycota</taxon>
        <taxon>Glomeromycotina</taxon>
        <taxon>Glomeromycetes</taxon>
        <taxon>Diversisporales</taxon>
        <taxon>Gigasporaceae</taxon>
        <taxon>Cetraspora</taxon>
    </lineage>
</organism>
<comment type="caution">
    <text evidence="1">The sequence shown here is derived from an EMBL/GenBank/DDBJ whole genome shotgun (WGS) entry which is preliminary data.</text>
</comment>
<sequence length="47" mass="5711">EQHCYYLSEHVHALWPFRLQIPQFHLMLALSSELLDSTFCYNRILDM</sequence>